<name>A0A2M7R8R4_9BACT</name>
<organism evidence="1 2">
    <name type="scientific">Candidatus Nealsonbacteria bacterium CG_4_10_14_0_8_um_filter_35_10</name>
    <dbReference type="NCBI Taxonomy" id="1974683"/>
    <lineage>
        <taxon>Bacteria</taxon>
        <taxon>Candidatus Nealsoniibacteriota</taxon>
    </lineage>
</organism>
<protein>
    <submittedName>
        <fullName evidence="1">Uncharacterized protein</fullName>
    </submittedName>
</protein>
<proteinExistence type="predicted"/>
<dbReference type="EMBL" id="PFLX01000003">
    <property type="protein sequence ID" value="PIY91065.1"/>
    <property type="molecule type" value="Genomic_DNA"/>
</dbReference>
<reference evidence="2" key="1">
    <citation type="submission" date="2017-09" db="EMBL/GenBank/DDBJ databases">
        <title>Depth-based differentiation of microbial function through sediment-hosted aquifers and enrichment of novel symbionts in the deep terrestrial subsurface.</title>
        <authorList>
            <person name="Probst A.J."/>
            <person name="Ladd B."/>
            <person name="Jarett J.K."/>
            <person name="Geller-Mcgrath D.E."/>
            <person name="Sieber C.M.K."/>
            <person name="Emerson J.B."/>
            <person name="Anantharaman K."/>
            <person name="Thomas B.C."/>
            <person name="Malmstrom R."/>
            <person name="Stieglmeier M."/>
            <person name="Klingl A."/>
            <person name="Woyke T."/>
            <person name="Ryan C.M."/>
            <person name="Banfield J.F."/>
        </authorList>
    </citation>
    <scope>NUCLEOTIDE SEQUENCE [LARGE SCALE GENOMIC DNA]</scope>
</reference>
<accession>A0A2M7R8R4</accession>
<sequence>MELGIIQEIEIHNEGQDLETIWFAQKSGPIRNVSYKALKKRDFKVSDVLIKAGFKISEPQKFDSELKELLAPKLLR</sequence>
<dbReference type="AlphaFoldDB" id="A0A2M7R8R4"/>
<evidence type="ECO:0000313" key="2">
    <source>
        <dbReference type="Proteomes" id="UP000230055"/>
    </source>
</evidence>
<evidence type="ECO:0000313" key="1">
    <source>
        <dbReference type="EMBL" id="PIY91065.1"/>
    </source>
</evidence>
<gene>
    <name evidence="1" type="ORF">COY72_00110</name>
</gene>
<dbReference type="Proteomes" id="UP000230055">
    <property type="component" value="Unassembled WGS sequence"/>
</dbReference>
<comment type="caution">
    <text evidence="1">The sequence shown here is derived from an EMBL/GenBank/DDBJ whole genome shotgun (WGS) entry which is preliminary data.</text>
</comment>